<organism evidence="13 15">
    <name type="scientific">Mycobacterium celatum</name>
    <dbReference type="NCBI Taxonomy" id="28045"/>
    <lineage>
        <taxon>Bacteria</taxon>
        <taxon>Bacillati</taxon>
        <taxon>Actinomycetota</taxon>
        <taxon>Actinomycetes</taxon>
        <taxon>Mycobacteriales</taxon>
        <taxon>Mycobacteriaceae</taxon>
        <taxon>Mycobacterium</taxon>
    </lineage>
</organism>
<proteinExistence type="inferred from homology"/>
<comment type="pathway">
    <text evidence="2">Amino-acid biosynthesis; L-valine biosynthesis; L-valine from pyruvate: step 1/4.</text>
</comment>
<dbReference type="GO" id="GO:0009097">
    <property type="term" value="P:isoleucine biosynthetic process"/>
    <property type="evidence" value="ECO:0007669"/>
    <property type="project" value="UniProtKB-UniPathway"/>
</dbReference>
<comment type="caution">
    <text evidence="13">The sequence shown here is derived from an EMBL/GenBank/DDBJ whole genome shotgun (WGS) entry which is preliminary data.</text>
</comment>
<evidence type="ECO:0000259" key="11">
    <source>
        <dbReference type="Pfam" id="PF02775"/>
    </source>
</evidence>
<dbReference type="Gene3D" id="3.40.50.970">
    <property type="match status" value="2"/>
</dbReference>
<comment type="catalytic activity">
    <reaction evidence="10">
        <text>2 pyruvate + H(+) = (2S)-2-acetolactate + CO2</text>
        <dbReference type="Rhea" id="RHEA:25249"/>
        <dbReference type="ChEBI" id="CHEBI:15361"/>
        <dbReference type="ChEBI" id="CHEBI:15378"/>
        <dbReference type="ChEBI" id="CHEBI:16526"/>
        <dbReference type="ChEBI" id="CHEBI:58476"/>
        <dbReference type="EC" id="2.2.1.6"/>
    </reaction>
</comment>
<accession>A0A1X1RQ88</accession>
<dbReference type="CDD" id="cd07035">
    <property type="entry name" value="TPP_PYR_POX_like"/>
    <property type="match status" value="1"/>
</dbReference>
<evidence type="ECO:0000313" key="14">
    <source>
        <dbReference type="EMBL" id="PIB79249.1"/>
    </source>
</evidence>
<evidence type="ECO:0000256" key="2">
    <source>
        <dbReference type="ARBA" id="ARBA00005025"/>
    </source>
</evidence>
<keyword evidence="9" id="KW-0100">Branched-chain amino acid biosynthesis</keyword>
<dbReference type="InterPro" id="IPR045229">
    <property type="entry name" value="TPP_enz"/>
</dbReference>
<keyword evidence="6" id="KW-0285">Flavoprotein</keyword>
<dbReference type="Proteomes" id="UP000230971">
    <property type="component" value="Unassembled WGS sequence"/>
</dbReference>
<dbReference type="EMBL" id="PDKV01000009">
    <property type="protein sequence ID" value="PIB79249.1"/>
    <property type="molecule type" value="Genomic_DNA"/>
</dbReference>
<gene>
    <name evidence="13" type="ORF">AWB95_13270</name>
    <name evidence="14" type="ORF">CQY23_09775</name>
</gene>
<reference evidence="13 15" key="1">
    <citation type="submission" date="2016-01" db="EMBL/GenBank/DDBJ databases">
        <title>The new phylogeny of the genus Mycobacterium.</title>
        <authorList>
            <person name="Tarcisio F."/>
            <person name="Conor M."/>
            <person name="Antonella G."/>
            <person name="Elisabetta G."/>
            <person name="Giulia F.S."/>
            <person name="Sara T."/>
            <person name="Anna F."/>
            <person name="Clotilde B."/>
            <person name="Roberto B."/>
            <person name="Veronica D.S."/>
            <person name="Fabio R."/>
            <person name="Monica P."/>
            <person name="Olivier J."/>
            <person name="Enrico T."/>
            <person name="Nicola S."/>
        </authorList>
    </citation>
    <scope>NUCLEOTIDE SEQUENCE [LARGE SCALE GENOMIC DNA]</scope>
    <source>
        <strain evidence="13 15">DSM 44243</strain>
    </source>
</reference>
<dbReference type="EC" id="2.2.1.6" evidence="4"/>
<dbReference type="InterPro" id="IPR029035">
    <property type="entry name" value="DHS-like_NAD/FAD-binding_dom"/>
</dbReference>
<keyword evidence="5" id="KW-0028">Amino-acid biosynthesis</keyword>
<dbReference type="GO" id="GO:0003984">
    <property type="term" value="F:acetolactate synthase activity"/>
    <property type="evidence" value="ECO:0007669"/>
    <property type="project" value="UniProtKB-EC"/>
</dbReference>
<dbReference type="GO" id="GO:0009099">
    <property type="term" value="P:L-valine biosynthetic process"/>
    <property type="evidence" value="ECO:0007669"/>
    <property type="project" value="UniProtKB-UniPathway"/>
</dbReference>
<dbReference type="Proteomes" id="UP000193907">
    <property type="component" value="Unassembled WGS sequence"/>
</dbReference>
<keyword evidence="15" id="KW-1185">Reference proteome</keyword>
<dbReference type="UniPathway" id="UPA00047">
    <property type="reaction ID" value="UER00055"/>
</dbReference>
<dbReference type="RefSeq" id="WP_062538486.1">
    <property type="nucleotide sequence ID" value="NZ_BBUN01000027.1"/>
</dbReference>
<protein>
    <recommendedName>
        <fullName evidence="4">acetolactate synthase</fullName>
        <ecNumber evidence="4">2.2.1.6</ecNumber>
    </recommendedName>
</protein>
<dbReference type="EMBL" id="LQOM01000030">
    <property type="protein sequence ID" value="ORV11315.1"/>
    <property type="molecule type" value="Genomic_DNA"/>
</dbReference>
<comment type="similarity">
    <text evidence="3">Belongs to the TPP enzyme family.</text>
</comment>
<evidence type="ECO:0000313" key="15">
    <source>
        <dbReference type="Proteomes" id="UP000193907"/>
    </source>
</evidence>
<feature type="domain" description="Thiamine pyrophosphate enzyme TPP-binding" evidence="11">
    <location>
        <begin position="376"/>
        <end position="508"/>
    </location>
</feature>
<evidence type="ECO:0000256" key="9">
    <source>
        <dbReference type="ARBA" id="ARBA00023304"/>
    </source>
</evidence>
<dbReference type="SUPFAM" id="SSF52518">
    <property type="entry name" value="Thiamin diphosphate-binding fold (THDP-binding)"/>
    <property type="match status" value="2"/>
</dbReference>
<dbReference type="CDD" id="cd02002">
    <property type="entry name" value="TPP_BFDC"/>
    <property type="match status" value="1"/>
</dbReference>
<evidence type="ECO:0000256" key="6">
    <source>
        <dbReference type="ARBA" id="ARBA00022630"/>
    </source>
</evidence>
<dbReference type="Pfam" id="PF02776">
    <property type="entry name" value="TPP_enzyme_N"/>
    <property type="match status" value="1"/>
</dbReference>
<sequence>MNGAHALINTLVDRGVDACFANPGTSEMHFVAALDAVPEMRGVLTLFEGVATGAADGYARIAGRPAAVLLHLGPGLGNGLANLHNARRARVPVVVVVGDHATYHKKYDAPLESDIDALAGSVSGWVRRSDGDVASDAAEAVAAGRSGGQVATLILPADISWTEGAQAGRRMPDAATPSTVDTDAVESAAKVLRSGEPTVILIGGDATRAAGLTAAARVATASRARWYCETFPARLERGAGLPAVERLAYFAEAVATQLEGAKHLILAGAPSPVSFFAYPGKPSDLVPEGCEVHVLAGHTGAADALTALADEMAPDTAAPLAAPSRPQLPTGSLTVASAADVIGALLPEGAIVVDESNTSGLLLAAATAGCPAHDWLTLTGGAIGYGIPAALGAAVAAPDRPVLCLESDGSAMYTISGLWTQARENLDVTTVVYNNGAYDILRLELQRVGAEGAPGPKARQLLDLTCPAMDFVKIAEGMGVPGRRVSTAEDFADALRAASAEPGPHLIEAMVPSMLG</sequence>
<dbReference type="GO" id="GO:0000287">
    <property type="term" value="F:magnesium ion binding"/>
    <property type="evidence" value="ECO:0007669"/>
    <property type="project" value="UniProtKB-ARBA"/>
</dbReference>
<dbReference type="InterPro" id="IPR011766">
    <property type="entry name" value="TPP_enzyme_TPP-bd"/>
</dbReference>
<dbReference type="NCBIfam" id="NF005760">
    <property type="entry name" value="PRK07586.1"/>
    <property type="match status" value="1"/>
</dbReference>
<dbReference type="AlphaFoldDB" id="A0A1X1RQ88"/>
<dbReference type="GO" id="GO:0050660">
    <property type="term" value="F:flavin adenine dinucleotide binding"/>
    <property type="evidence" value="ECO:0007669"/>
    <property type="project" value="TreeGrafter"/>
</dbReference>
<evidence type="ECO:0000256" key="4">
    <source>
        <dbReference type="ARBA" id="ARBA00013145"/>
    </source>
</evidence>
<evidence type="ECO:0000313" key="16">
    <source>
        <dbReference type="Proteomes" id="UP000230971"/>
    </source>
</evidence>
<dbReference type="GO" id="GO:0030976">
    <property type="term" value="F:thiamine pyrophosphate binding"/>
    <property type="evidence" value="ECO:0007669"/>
    <property type="project" value="InterPro"/>
</dbReference>
<evidence type="ECO:0000256" key="1">
    <source>
        <dbReference type="ARBA" id="ARBA00004974"/>
    </source>
</evidence>
<dbReference type="PANTHER" id="PTHR18968:SF86">
    <property type="entry name" value="ACETOLACTATE SYNTHASE LARGE SUBUNIT ILVX-RELATED"/>
    <property type="match status" value="1"/>
</dbReference>
<dbReference type="PANTHER" id="PTHR18968">
    <property type="entry name" value="THIAMINE PYROPHOSPHATE ENZYMES"/>
    <property type="match status" value="1"/>
</dbReference>
<evidence type="ECO:0000256" key="7">
    <source>
        <dbReference type="ARBA" id="ARBA00022827"/>
    </source>
</evidence>
<evidence type="ECO:0000256" key="5">
    <source>
        <dbReference type="ARBA" id="ARBA00022605"/>
    </source>
</evidence>
<dbReference type="InterPro" id="IPR012001">
    <property type="entry name" value="Thiamin_PyroP_enz_TPP-bd_dom"/>
</dbReference>
<dbReference type="OrthoDB" id="2443624at2"/>
<dbReference type="UniPathway" id="UPA00049">
    <property type="reaction ID" value="UER00059"/>
</dbReference>
<reference evidence="14 16" key="2">
    <citation type="journal article" date="2017" name="Infect. Genet. Evol.">
        <title>The new phylogeny of the genus Mycobacterium: The old and the news.</title>
        <authorList>
            <person name="Tortoli E."/>
            <person name="Fedrizzi T."/>
            <person name="Meehan C.J."/>
            <person name="Trovato A."/>
            <person name="Grottola A."/>
            <person name="Giacobazzi E."/>
            <person name="Serpini G.F."/>
            <person name="Tagliazucchi S."/>
            <person name="Fabio A."/>
            <person name="Bettua C."/>
            <person name="Bertorelli R."/>
            <person name="Frascaro F."/>
            <person name="De Sanctis V."/>
            <person name="Pecorari M."/>
            <person name="Jousson O."/>
            <person name="Segata N."/>
            <person name="Cirillo D.M."/>
        </authorList>
    </citation>
    <scope>NUCLEOTIDE SEQUENCE [LARGE SCALE GENOMIC DNA]</scope>
    <source>
        <strain evidence="14 16">NCTC 12882</strain>
    </source>
</reference>
<keyword evidence="8" id="KW-0786">Thiamine pyrophosphate</keyword>
<evidence type="ECO:0000256" key="3">
    <source>
        <dbReference type="ARBA" id="ARBA00007812"/>
    </source>
</evidence>
<dbReference type="Pfam" id="PF02775">
    <property type="entry name" value="TPP_enzyme_C"/>
    <property type="match status" value="1"/>
</dbReference>
<evidence type="ECO:0000256" key="10">
    <source>
        <dbReference type="ARBA" id="ARBA00048670"/>
    </source>
</evidence>
<evidence type="ECO:0000256" key="8">
    <source>
        <dbReference type="ARBA" id="ARBA00023052"/>
    </source>
</evidence>
<dbReference type="InterPro" id="IPR029061">
    <property type="entry name" value="THDP-binding"/>
</dbReference>
<evidence type="ECO:0000313" key="13">
    <source>
        <dbReference type="EMBL" id="ORV11315.1"/>
    </source>
</evidence>
<name>A0A1X1RQ88_MYCCE</name>
<feature type="domain" description="Thiamine pyrophosphate enzyme N-terminal TPP-binding" evidence="12">
    <location>
        <begin position="1"/>
        <end position="108"/>
    </location>
</feature>
<comment type="pathway">
    <text evidence="1">Amino-acid biosynthesis; L-isoleucine biosynthesis; L-isoleucine from 2-oxobutanoate: step 1/4.</text>
</comment>
<dbReference type="SUPFAM" id="SSF52467">
    <property type="entry name" value="DHS-like NAD/FAD-binding domain"/>
    <property type="match status" value="1"/>
</dbReference>
<evidence type="ECO:0000259" key="12">
    <source>
        <dbReference type="Pfam" id="PF02776"/>
    </source>
</evidence>
<keyword evidence="7" id="KW-0274">FAD</keyword>
<dbReference type="STRING" id="28045.AWB95_13270"/>